<organism evidence="2 3">
    <name type="scientific">Peteryoungia desertarenae</name>
    <dbReference type="NCBI Taxonomy" id="1813451"/>
    <lineage>
        <taxon>Bacteria</taxon>
        <taxon>Pseudomonadati</taxon>
        <taxon>Pseudomonadota</taxon>
        <taxon>Alphaproteobacteria</taxon>
        <taxon>Hyphomicrobiales</taxon>
        <taxon>Rhizobiaceae</taxon>
        <taxon>Peteryoungia</taxon>
    </lineage>
</organism>
<feature type="domain" description="Polyvalent protein metallopeptidase" evidence="1">
    <location>
        <begin position="7"/>
        <end position="63"/>
    </location>
</feature>
<proteinExistence type="predicted"/>
<dbReference type="EMBL" id="CP058351">
    <property type="protein sequence ID" value="QLF71586.1"/>
    <property type="molecule type" value="Genomic_DNA"/>
</dbReference>
<dbReference type="InterPro" id="IPR041459">
    <property type="entry name" value="MPTase-PolyVal"/>
</dbReference>
<geneLocation type="plasmid" evidence="2 3">
    <name>pPRADMK78_01</name>
</geneLocation>
<sequence length="81" mass="8824">MKSTDRRHQAYQFEQLVAEITACFLSADLGVTASVRPESSSYLASCLAVMKEDSRAILRAASKAQAAADYLHSLQDQKTTA</sequence>
<evidence type="ECO:0000313" key="2">
    <source>
        <dbReference type="EMBL" id="QLF71586.1"/>
    </source>
</evidence>
<evidence type="ECO:0000259" key="1">
    <source>
        <dbReference type="Pfam" id="PF18818"/>
    </source>
</evidence>
<evidence type="ECO:0000313" key="3">
    <source>
        <dbReference type="Proteomes" id="UP000308530"/>
    </source>
</evidence>
<dbReference type="Pfam" id="PF18818">
    <property type="entry name" value="MPTase-PolyVal"/>
    <property type="match status" value="1"/>
</dbReference>
<accession>A0ABX6QSK2</accession>
<gene>
    <name evidence="2" type="ORF">FE840_018195</name>
</gene>
<keyword evidence="2" id="KW-0614">Plasmid</keyword>
<protein>
    <recommendedName>
        <fullName evidence="1">Polyvalent protein metallopeptidase domain-containing protein</fullName>
    </recommendedName>
</protein>
<reference evidence="2 3" key="1">
    <citation type="submission" date="2020-06" db="EMBL/GenBank/DDBJ databases">
        <title>Genome sequence of Rhizobium sp strain ADMK78.</title>
        <authorList>
            <person name="Rahi P."/>
        </authorList>
    </citation>
    <scope>NUCLEOTIDE SEQUENCE [LARGE SCALE GENOMIC DNA]</scope>
    <source>
        <strain evidence="2 3">ADMK78</strain>
        <plasmid evidence="2 3">pPRADMK78_01</plasmid>
    </source>
</reference>
<keyword evidence="3" id="KW-1185">Reference proteome</keyword>
<name>A0ABX6QSK2_9HYPH</name>
<dbReference type="Proteomes" id="UP000308530">
    <property type="component" value="Plasmid pPRADMK78_01"/>
</dbReference>